<gene>
    <name evidence="1" type="ORF">BO95DRAFT_487578</name>
</gene>
<dbReference type="EMBL" id="KZ825319">
    <property type="protein sequence ID" value="RAH49306.1"/>
    <property type="molecule type" value="Genomic_DNA"/>
</dbReference>
<keyword evidence="2" id="KW-1185">Reference proteome</keyword>
<organism evidence="1 2">
    <name type="scientific">Aspergillus brunneoviolaceus CBS 621.78</name>
    <dbReference type="NCBI Taxonomy" id="1450534"/>
    <lineage>
        <taxon>Eukaryota</taxon>
        <taxon>Fungi</taxon>
        <taxon>Dikarya</taxon>
        <taxon>Ascomycota</taxon>
        <taxon>Pezizomycotina</taxon>
        <taxon>Eurotiomycetes</taxon>
        <taxon>Eurotiomycetidae</taxon>
        <taxon>Eurotiales</taxon>
        <taxon>Aspergillaceae</taxon>
        <taxon>Aspergillus</taxon>
        <taxon>Aspergillus subgen. Circumdati</taxon>
    </lineage>
</organism>
<proteinExistence type="predicted"/>
<protein>
    <submittedName>
        <fullName evidence="1">Uncharacterized protein</fullName>
    </submittedName>
</protein>
<accession>A0ACD1GJP7</accession>
<reference evidence="1" key="1">
    <citation type="submission" date="2018-02" db="EMBL/GenBank/DDBJ databases">
        <title>The genomes of Aspergillus section Nigri reveals drivers in fungal speciation.</title>
        <authorList>
            <consortium name="DOE Joint Genome Institute"/>
            <person name="Vesth T.C."/>
            <person name="Nybo J."/>
            <person name="Theobald S."/>
            <person name="Brandl J."/>
            <person name="Frisvad J.C."/>
            <person name="Nielsen K.F."/>
            <person name="Lyhne E.K."/>
            <person name="Kogle M.E."/>
            <person name="Kuo A."/>
            <person name="Riley R."/>
            <person name="Clum A."/>
            <person name="Nolan M."/>
            <person name="Lipzen A."/>
            <person name="Salamov A."/>
            <person name="Henrissat B."/>
            <person name="Wiebenga A."/>
            <person name="De vries R.P."/>
            <person name="Grigoriev I.V."/>
            <person name="Mortensen U.H."/>
            <person name="Andersen M.R."/>
            <person name="Baker S.E."/>
        </authorList>
    </citation>
    <scope>NUCLEOTIDE SEQUENCE</scope>
    <source>
        <strain evidence="1">CBS 621.78</strain>
    </source>
</reference>
<name>A0ACD1GJP7_9EURO</name>
<evidence type="ECO:0000313" key="2">
    <source>
        <dbReference type="Proteomes" id="UP000249057"/>
    </source>
</evidence>
<evidence type="ECO:0000313" key="1">
    <source>
        <dbReference type="EMBL" id="RAH49306.1"/>
    </source>
</evidence>
<dbReference type="Proteomes" id="UP000249057">
    <property type="component" value="Unassembled WGS sequence"/>
</dbReference>
<sequence>MARDLPEYVYCTSCYCLHSKNTLGPPGPLNQPSILWNKHGILDYDHSWALRRTTVAFSAAYRFRGIHLNLALKRYHCGPAHGMSTKWLSYIQVNRDPATPGTKLFSADVQILPKLHRVCLRIQTWFLANPNNLFYMWTIPFPLCDHLFVPDFDDIRYCMQDNRQAGCLPDKYPDPEFYRCPHCKMKFEIRLVSCGNDGDAFVITRYLNLGSGGVHQEYKWQRHVGGSVLSTWDNLTLQPQGWGEMILEHESSNGLSYQDLTHRNGRLLYQRAYEREMDQLLEGEWVLQQDERLPQDLRAALPIRRR</sequence>